<evidence type="ECO:0000313" key="9">
    <source>
        <dbReference type="EMBL" id="KAK3190199.1"/>
    </source>
</evidence>
<comment type="caution">
    <text evidence="9">The sequence shown here is derived from an EMBL/GenBank/DDBJ whole genome shotgun (WGS) entry which is preliminary data.</text>
</comment>
<keyword evidence="5" id="KW-0040">ANK repeat</keyword>
<dbReference type="EMBL" id="JANJYJ010000009">
    <property type="protein sequence ID" value="KAK3190199.1"/>
    <property type="molecule type" value="Genomic_DNA"/>
</dbReference>
<evidence type="ECO:0000256" key="3">
    <source>
        <dbReference type="ARBA" id="ARBA00022737"/>
    </source>
</evidence>
<feature type="domain" description="PGG" evidence="8">
    <location>
        <begin position="247"/>
        <end position="324"/>
    </location>
</feature>
<evidence type="ECO:0000313" key="10">
    <source>
        <dbReference type="Proteomes" id="UP001281410"/>
    </source>
</evidence>
<protein>
    <recommendedName>
        <fullName evidence="8">PGG domain-containing protein</fullName>
    </recommendedName>
</protein>
<dbReference type="Gene3D" id="1.25.40.20">
    <property type="entry name" value="Ankyrin repeat-containing domain"/>
    <property type="match status" value="2"/>
</dbReference>
<evidence type="ECO:0000256" key="1">
    <source>
        <dbReference type="ARBA" id="ARBA00004141"/>
    </source>
</evidence>
<dbReference type="PANTHER" id="PTHR24186:SF53">
    <property type="entry name" value="PGG DOMAIN-CONTAINING PROTEIN"/>
    <property type="match status" value="1"/>
</dbReference>
<dbReference type="Pfam" id="PF12796">
    <property type="entry name" value="Ank_2"/>
    <property type="match status" value="1"/>
</dbReference>
<dbReference type="InterPro" id="IPR036770">
    <property type="entry name" value="Ankyrin_rpt-contain_sf"/>
</dbReference>
<accession>A0AAD9ZTP6</accession>
<gene>
    <name evidence="9" type="ORF">Dsin_029760</name>
</gene>
<dbReference type="InterPro" id="IPR026961">
    <property type="entry name" value="PGG_dom"/>
</dbReference>
<keyword evidence="3" id="KW-0677">Repeat</keyword>
<evidence type="ECO:0000256" key="7">
    <source>
        <dbReference type="SAM" id="Phobius"/>
    </source>
</evidence>
<organism evidence="9 10">
    <name type="scientific">Dipteronia sinensis</name>
    <dbReference type="NCBI Taxonomy" id="43782"/>
    <lineage>
        <taxon>Eukaryota</taxon>
        <taxon>Viridiplantae</taxon>
        <taxon>Streptophyta</taxon>
        <taxon>Embryophyta</taxon>
        <taxon>Tracheophyta</taxon>
        <taxon>Spermatophyta</taxon>
        <taxon>Magnoliopsida</taxon>
        <taxon>eudicotyledons</taxon>
        <taxon>Gunneridae</taxon>
        <taxon>Pentapetalae</taxon>
        <taxon>rosids</taxon>
        <taxon>malvids</taxon>
        <taxon>Sapindales</taxon>
        <taxon>Sapindaceae</taxon>
        <taxon>Hippocastanoideae</taxon>
        <taxon>Acereae</taxon>
        <taxon>Dipteronia</taxon>
    </lineage>
</organism>
<dbReference type="GO" id="GO:0005886">
    <property type="term" value="C:plasma membrane"/>
    <property type="evidence" value="ECO:0007669"/>
    <property type="project" value="TreeGrafter"/>
</dbReference>
<evidence type="ECO:0000259" key="8">
    <source>
        <dbReference type="Pfam" id="PF13962"/>
    </source>
</evidence>
<reference evidence="9" key="1">
    <citation type="journal article" date="2023" name="Plant J.">
        <title>Genome sequences and population genomics provide insights into the demographic history, inbreeding, and mutation load of two 'living fossil' tree species of Dipteronia.</title>
        <authorList>
            <person name="Feng Y."/>
            <person name="Comes H.P."/>
            <person name="Chen J."/>
            <person name="Zhu S."/>
            <person name="Lu R."/>
            <person name="Zhang X."/>
            <person name="Li P."/>
            <person name="Qiu J."/>
            <person name="Olsen K.M."/>
            <person name="Qiu Y."/>
        </authorList>
    </citation>
    <scope>NUCLEOTIDE SEQUENCE</scope>
    <source>
        <strain evidence="9">NBL</strain>
    </source>
</reference>
<evidence type="ECO:0000256" key="5">
    <source>
        <dbReference type="ARBA" id="ARBA00023043"/>
    </source>
</evidence>
<keyword evidence="4 7" id="KW-1133">Transmembrane helix</keyword>
<dbReference type="Proteomes" id="UP001281410">
    <property type="component" value="Unassembled WGS sequence"/>
</dbReference>
<feature type="transmembrane region" description="Helical" evidence="7">
    <location>
        <begin position="262"/>
        <end position="286"/>
    </location>
</feature>
<dbReference type="AlphaFoldDB" id="A0AAD9ZTP6"/>
<evidence type="ECO:0000256" key="2">
    <source>
        <dbReference type="ARBA" id="ARBA00022692"/>
    </source>
</evidence>
<feature type="transmembrane region" description="Helical" evidence="7">
    <location>
        <begin position="329"/>
        <end position="350"/>
    </location>
</feature>
<dbReference type="PANTHER" id="PTHR24186">
    <property type="entry name" value="PROTEIN PHOSPHATASE 1 REGULATORY SUBUNIT"/>
    <property type="match status" value="1"/>
</dbReference>
<dbReference type="SMART" id="SM00248">
    <property type="entry name" value="ANK"/>
    <property type="match status" value="4"/>
</dbReference>
<proteinExistence type="predicted"/>
<keyword evidence="2 7" id="KW-0812">Transmembrane</keyword>
<dbReference type="SUPFAM" id="SSF48403">
    <property type="entry name" value="Ankyrin repeat"/>
    <property type="match status" value="1"/>
</dbReference>
<comment type="subcellular location">
    <subcellularLocation>
        <location evidence="1">Membrane</location>
        <topology evidence="1">Multi-pass membrane protein</topology>
    </subcellularLocation>
</comment>
<sequence length="360" mass="40262">MHCMDPQLYEAAVKAAVEEIVVEILETCTSPAYEGPDQMTALHAAAINCYTPGIIKKILEKNESLIKQIDQYGWTPLHYAAYHRNSEGMKELLECDISAAYIGDNHRKLTPFRVAIGQCYIPYVLLSRCPDSCDLVDERRWNVLHFAILSFTLQDLKILLKKYPLIKNLINDKDVDGNTPLHFLVTCRPSLLWKIKQAYKDIFLDTEVVNNQNMSVFGVVKSGSRQLEQELLKLKESVGPYQYGVVKDEGTAILSKKAAFQAFVITDAIAMVLSLSAVFAHFLMSFPFGTNTETSWSLMAYGATSTMIAMVAMVIAFVTGTYAVLTTSLWLAILTAFIGLSFFLLMYLICRIMASAKKDG</sequence>
<dbReference type="InterPro" id="IPR002110">
    <property type="entry name" value="Ankyrin_rpt"/>
</dbReference>
<evidence type="ECO:0000256" key="6">
    <source>
        <dbReference type="ARBA" id="ARBA00023136"/>
    </source>
</evidence>
<keyword evidence="10" id="KW-1185">Reference proteome</keyword>
<name>A0AAD9ZTP6_9ROSI</name>
<evidence type="ECO:0000256" key="4">
    <source>
        <dbReference type="ARBA" id="ARBA00022989"/>
    </source>
</evidence>
<keyword evidence="6 7" id="KW-0472">Membrane</keyword>
<dbReference type="Pfam" id="PF13962">
    <property type="entry name" value="PGG"/>
    <property type="match status" value="1"/>
</dbReference>
<feature type="transmembrane region" description="Helical" evidence="7">
    <location>
        <begin position="298"/>
        <end position="323"/>
    </location>
</feature>